<feature type="transmembrane region" description="Helical" evidence="2">
    <location>
        <begin position="41"/>
        <end position="62"/>
    </location>
</feature>
<feature type="domain" description="Laminin G" evidence="3">
    <location>
        <begin position="484"/>
        <end position="639"/>
    </location>
</feature>
<feature type="domain" description="Laminin G" evidence="3">
    <location>
        <begin position="652"/>
        <end position="832"/>
    </location>
</feature>
<dbReference type="InterPro" id="IPR001791">
    <property type="entry name" value="Laminin_G"/>
</dbReference>
<dbReference type="SMART" id="SM00282">
    <property type="entry name" value="LamG"/>
    <property type="match status" value="5"/>
</dbReference>
<dbReference type="SUPFAM" id="SSF49899">
    <property type="entry name" value="Concanavalin A-like lectins/glucanases"/>
    <property type="match status" value="5"/>
</dbReference>
<dbReference type="EMBL" id="CAJNOJ010000152">
    <property type="protein sequence ID" value="CAF1207717.1"/>
    <property type="molecule type" value="Genomic_DNA"/>
</dbReference>
<evidence type="ECO:0000313" key="4">
    <source>
        <dbReference type="EMBL" id="CAF1207717.1"/>
    </source>
</evidence>
<sequence>MIIISSTTSIMTMSTNATLISTKPAEQGYDSSYFASMFKRLLILFGSICFLWLIMGLVFASLQTFRRLKKKTSQKFFRYNRSLPPTSLLTPMESTLRSGLRADIDDDDDDDDDDQASVFTSVSFLSERSRPVHEHRHFAAPCERIPEEEFELTLPVTAGISNLAFSRSTLASSASGGLSLLYYPACRNFAYSQSTLASSTADLNTPTPSIIVPTNEPSVGKTRTNRLANFKRQSSQSSTTTTVSQITNATYLSSSSASTSSSGTLTEASLNSNRLIPKTVSEYPLPFNVRTKYLTDEEDYTLSEAISFSVLSKQQSSSTTTILAGFAYDNIYYVFDIEEGKPKIIFSQDDLPDVVLTSKENNPININDGQWHKLNIERVNRKLRFQLDNTEQSDMQLPDGWQTKTNIFIGAELTPVPNGDFNGKLGDILVTNAGRSLNLREEDTTDENEDNLKESSTPLISSIPSSSDKIFVVVDMKSSQTKQIVGFLRTDNSEVVVPSPTNNPFNTLSFSFRTRSNVSTLMQFGPISLNIDVDGYLALVIRDKQAQRISSNDEQKPINDGSIYSVHLQRTDKNIEAWIMKKNSFQSAKKISMELSSAKLNIDSFVFGPRSQFIGCLENVTYNEQVISFKHLSSNRQQCPSSSIVLKSAEVLSTSNIFIDQIISFKEYDRPLIVPIDYPEDFRLFSLVFYTQESNSIICSLADRTYTNFLTLSIYNARLLLTFDDKQRKRLKIFLNGTGPVDDGRDHEVVVKLINKNDFIVELDGNVVMKKISETFRIQTIYIGQLDSFLKEKHASLDGDNFVGCIKNVMLNERAVIKLDHIHHAGRLTNVCQLSKRGRKHVISYVAPDVSFSMRDRRDIIELQVQPNDEFRYCQMPIKTLSANGVITSMYSNDDQRGLVLGLKDGKLQLKYYSPLNKTSQIIFNDNQTINDGKQHRILVTRQIPETTSHDNIYVQIDKRSTPISVPESSPMFFDVVTIGGSYRLMTDAANKPFVGCFANVTYNRQPLLPEGVLKSDRYDCFYQQGTMCDRQVPCSNSIRPLQFCGQSDCSMVCAPTSVDMANNGLVRYSTQIGPGQREQIDFTIFTTSGNSTLYLSRDGPVQVSIVLQNYYPRLLIQNGAAMYTYDFPGRVRGDQWHTLQCQKTSNTLDLTFDYETRHYTNLTGYFSLFGDRKLHICGTSFYGYVQDIVIVSDNHRENLIQNCIRNPSLVQYDPSVGWNNHAAIPQRKL</sequence>
<dbReference type="GO" id="GO:0016020">
    <property type="term" value="C:membrane"/>
    <property type="evidence" value="ECO:0007669"/>
    <property type="project" value="UniProtKB-SubCell"/>
</dbReference>
<keyword evidence="1" id="KW-1015">Disulfide bond</keyword>
<evidence type="ECO:0000256" key="1">
    <source>
        <dbReference type="PROSITE-ProRule" id="PRU00122"/>
    </source>
</evidence>
<feature type="disulfide bond" evidence="1">
    <location>
        <begin position="805"/>
        <end position="832"/>
    </location>
</feature>
<dbReference type="Gene3D" id="2.60.120.200">
    <property type="match status" value="5"/>
</dbReference>
<dbReference type="AlphaFoldDB" id="A0A814X7X0"/>
<evidence type="ECO:0000313" key="5">
    <source>
        <dbReference type="Proteomes" id="UP000663852"/>
    </source>
</evidence>
<dbReference type="PANTHER" id="PTHR15036">
    <property type="entry name" value="PIKACHURIN-LIKE PROTEIN"/>
    <property type="match status" value="1"/>
</dbReference>
<dbReference type="CDD" id="cd00110">
    <property type="entry name" value="LamG"/>
    <property type="match status" value="3"/>
</dbReference>
<accession>A0A814X7X0</accession>
<comment type="caution">
    <text evidence="1">Lacks conserved residue(s) required for the propagation of feature annotation.</text>
</comment>
<dbReference type="PANTHER" id="PTHR15036:SF85">
    <property type="entry name" value="SP2353, ISOFORM A"/>
    <property type="match status" value="1"/>
</dbReference>
<gene>
    <name evidence="4" type="ORF">EDS130_LOCUS25713</name>
</gene>
<evidence type="ECO:0000259" key="3">
    <source>
        <dbReference type="PROSITE" id="PS50025"/>
    </source>
</evidence>
<dbReference type="Proteomes" id="UP000663852">
    <property type="component" value="Unassembled WGS sequence"/>
</dbReference>
<keyword evidence="2" id="KW-0472">Membrane</keyword>
<feature type="domain" description="Laminin G" evidence="3">
    <location>
        <begin position="849"/>
        <end position="1029"/>
    </location>
</feature>
<reference evidence="4" key="1">
    <citation type="submission" date="2021-02" db="EMBL/GenBank/DDBJ databases">
        <authorList>
            <person name="Nowell W R."/>
        </authorList>
    </citation>
    <scope>NUCLEOTIDE SEQUENCE</scope>
</reference>
<dbReference type="Pfam" id="PF02210">
    <property type="entry name" value="Laminin_G_2"/>
    <property type="match status" value="4"/>
</dbReference>
<dbReference type="PROSITE" id="PS50025">
    <property type="entry name" value="LAM_G_DOMAIN"/>
    <property type="match status" value="4"/>
</dbReference>
<keyword evidence="2" id="KW-0812">Transmembrane</keyword>
<feature type="domain" description="Laminin G" evidence="3">
    <location>
        <begin position="254"/>
        <end position="456"/>
    </location>
</feature>
<dbReference type="InterPro" id="IPR013320">
    <property type="entry name" value="ConA-like_dom_sf"/>
</dbReference>
<protein>
    <recommendedName>
        <fullName evidence="3">Laminin G domain-containing protein</fullName>
    </recommendedName>
</protein>
<comment type="caution">
    <text evidence="4">The sequence shown here is derived from an EMBL/GenBank/DDBJ whole genome shotgun (WGS) entry which is preliminary data.</text>
</comment>
<organism evidence="4 5">
    <name type="scientific">Adineta ricciae</name>
    <name type="common">Rotifer</name>
    <dbReference type="NCBI Taxonomy" id="249248"/>
    <lineage>
        <taxon>Eukaryota</taxon>
        <taxon>Metazoa</taxon>
        <taxon>Spiralia</taxon>
        <taxon>Gnathifera</taxon>
        <taxon>Rotifera</taxon>
        <taxon>Eurotatoria</taxon>
        <taxon>Bdelloidea</taxon>
        <taxon>Adinetida</taxon>
        <taxon>Adinetidae</taxon>
        <taxon>Adineta</taxon>
    </lineage>
</organism>
<evidence type="ECO:0000256" key="2">
    <source>
        <dbReference type="SAM" id="Phobius"/>
    </source>
</evidence>
<keyword evidence="2" id="KW-1133">Transmembrane helix</keyword>
<dbReference type="InterPro" id="IPR050372">
    <property type="entry name" value="Neurexin-related_CASP"/>
</dbReference>
<proteinExistence type="predicted"/>
<name>A0A814X7X0_ADIRI</name>